<name>A0A4Y2BNX9_ARAVE</name>
<dbReference type="EMBL" id="BGPR01000093">
    <property type="protein sequence ID" value="GBL93397.1"/>
    <property type="molecule type" value="Genomic_DNA"/>
</dbReference>
<sequence>MDQLFDTYKQIVDRAISLGLLSEDSKSYYLSACGEEAASDSTIKESNSCDIQVKHEKLQTNFENAHSLSRANSEELKQNLNLAIEFNAKKVQDEENAICKDQIPVASRSIENYSILDINNFIKMANSIGSDSELSDILKAAHNIYPGDSPAIKLNKVRRKPKKNEVVDFQIPIYLDINRKKVSTKSSKVKRHFSLHEKGRINIESSTLQNGDEKEPRNEKITNNRTFQAYKSKHCSKIPKLVNLTNNVKNTSKLRTCNSNTYEPDYKNIKQSILGTSSPIRKEKNSRPSRVVSTPPMRTYSKSRNDLKSPLRKDKSLTITKVKKENIVDHKERFPTTFQSFYERKPDGINNHGSKYTLFRSSNGRRLAFRSSPDVFESKNLTQLSSSDEYRFFKYATECKPFQKPDSPSDDSSWKGSADSEAKVRSSQKLLNLNIICQFFSSDSSGGKQDSASVESLSQSEQVENEKMVSIDSDAQPPKERCTRRSRAHFLSKLFSRSRMH</sequence>
<gene>
    <name evidence="2" type="ORF">AVEN_219509_1</name>
</gene>
<feature type="region of interest" description="Disordered" evidence="1">
    <location>
        <begin position="443"/>
        <end position="484"/>
    </location>
</feature>
<dbReference type="OrthoDB" id="6429246at2759"/>
<organism evidence="2 3">
    <name type="scientific">Araneus ventricosus</name>
    <name type="common">Orbweaver spider</name>
    <name type="synonym">Epeira ventricosa</name>
    <dbReference type="NCBI Taxonomy" id="182803"/>
    <lineage>
        <taxon>Eukaryota</taxon>
        <taxon>Metazoa</taxon>
        <taxon>Ecdysozoa</taxon>
        <taxon>Arthropoda</taxon>
        <taxon>Chelicerata</taxon>
        <taxon>Arachnida</taxon>
        <taxon>Araneae</taxon>
        <taxon>Araneomorphae</taxon>
        <taxon>Entelegynae</taxon>
        <taxon>Araneoidea</taxon>
        <taxon>Araneidae</taxon>
        <taxon>Araneus</taxon>
    </lineage>
</organism>
<feature type="compositionally biased region" description="Polar residues" evidence="1">
    <location>
        <begin position="270"/>
        <end position="279"/>
    </location>
</feature>
<dbReference type="Proteomes" id="UP000499080">
    <property type="component" value="Unassembled WGS sequence"/>
</dbReference>
<protein>
    <submittedName>
        <fullName evidence="2">Uncharacterized protein</fullName>
    </submittedName>
</protein>
<feature type="compositionally biased region" description="Polar residues" evidence="1">
    <location>
        <begin position="443"/>
        <end position="452"/>
    </location>
</feature>
<accession>A0A4Y2BNX9</accession>
<keyword evidence="3" id="KW-1185">Reference proteome</keyword>
<evidence type="ECO:0000256" key="1">
    <source>
        <dbReference type="SAM" id="MobiDB-lite"/>
    </source>
</evidence>
<proteinExistence type="predicted"/>
<feature type="compositionally biased region" description="Low complexity" evidence="1">
    <location>
        <begin position="453"/>
        <end position="462"/>
    </location>
</feature>
<comment type="caution">
    <text evidence="2">The sequence shown here is derived from an EMBL/GenBank/DDBJ whole genome shotgun (WGS) entry which is preliminary data.</text>
</comment>
<evidence type="ECO:0000313" key="3">
    <source>
        <dbReference type="Proteomes" id="UP000499080"/>
    </source>
</evidence>
<dbReference type="AlphaFoldDB" id="A0A4Y2BNX9"/>
<evidence type="ECO:0000313" key="2">
    <source>
        <dbReference type="EMBL" id="GBL93397.1"/>
    </source>
</evidence>
<reference evidence="2 3" key="1">
    <citation type="journal article" date="2019" name="Sci. Rep.">
        <title>Orb-weaving spider Araneus ventricosus genome elucidates the spidroin gene catalogue.</title>
        <authorList>
            <person name="Kono N."/>
            <person name="Nakamura H."/>
            <person name="Ohtoshi R."/>
            <person name="Moran D.A.P."/>
            <person name="Shinohara A."/>
            <person name="Yoshida Y."/>
            <person name="Fujiwara M."/>
            <person name="Mori M."/>
            <person name="Tomita M."/>
            <person name="Arakawa K."/>
        </authorList>
    </citation>
    <scope>NUCLEOTIDE SEQUENCE [LARGE SCALE GENOMIC DNA]</scope>
</reference>
<feature type="region of interest" description="Disordered" evidence="1">
    <location>
        <begin position="270"/>
        <end position="308"/>
    </location>
</feature>